<evidence type="ECO:0000313" key="2">
    <source>
        <dbReference type="EMBL" id="QDL32821.1"/>
    </source>
</evidence>
<reference evidence="3 5" key="2">
    <citation type="submission" date="2021-01" db="EMBL/GenBank/DDBJ databases">
        <title>FDA dAtabase for Regulatory Grade micrObial Sequences (FDA-ARGOS): Supporting development and validation of Infectious Disease Dx tests.</title>
        <authorList>
            <person name="Blissenbach B."/>
            <person name="Krut O."/>
            <person name="Tallon L."/>
            <person name="Sadzewicz L."/>
            <person name="Zhao X."/>
            <person name="Boylan J."/>
            <person name="Ott S."/>
            <person name="Bowen H."/>
            <person name="Vavikolanu K."/>
            <person name="Mehta A."/>
            <person name="Aluvathingal J."/>
            <person name="Nadendla S."/>
            <person name="Yan Y."/>
            <person name="Sichtig H."/>
        </authorList>
    </citation>
    <scope>NUCLEOTIDE SEQUENCE [LARGE SCALE GENOMIC DNA]</scope>
    <source>
        <strain evidence="3 5">FDAARGOS_1081</strain>
    </source>
</reference>
<dbReference type="GO" id="GO:0005829">
    <property type="term" value="C:cytosol"/>
    <property type="evidence" value="ECO:0007669"/>
    <property type="project" value="TreeGrafter"/>
</dbReference>
<sequence length="99" mass="11734">MLKVIAEDFIKHDRIETVLPLYRELVEKTRQEALCLSYELLIDHQDPGHFIFVEEWPDRAALDTHCQTEHFKRLVPLINQHQSKPCTFLFMQPFPSDEG</sequence>
<dbReference type="PANTHER" id="PTHR33336">
    <property type="entry name" value="QUINOL MONOOXYGENASE YGIN-RELATED"/>
    <property type="match status" value="1"/>
</dbReference>
<dbReference type="Pfam" id="PF03992">
    <property type="entry name" value="ABM"/>
    <property type="match status" value="1"/>
</dbReference>
<dbReference type="SUPFAM" id="SSF54909">
    <property type="entry name" value="Dimeric alpha+beta barrel"/>
    <property type="match status" value="1"/>
</dbReference>
<dbReference type="GO" id="GO:0004497">
    <property type="term" value="F:monooxygenase activity"/>
    <property type="evidence" value="ECO:0007669"/>
    <property type="project" value="UniProtKB-KW"/>
</dbReference>
<evidence type="ECO:0000313" key="3">
    <source>
        <dbReference type="EMBL" id="QQU53654.1"/>
    </source>
</evidence>
<protein>
    <submittedName>
        <fullName evidence="2">Antibiotic biosynthesis monooxygenase</fullName>
    </submittedName>
</protein>
<keyword evidence="2" id="KW-0560">Oxidoreductase</keyword>
<dbReference type="PANTHER" id="PTHR33336:SF3">
    <property type="entry name" value="ABM DOMAIN-CONTAINING PROTEIN"/>
    <property type="match status" value="1"/>
</dbReference>
<keyword evidence="2" id="KW-0503">Monooxygenase</keyword>
<evidence type="ECO:0000313" key="4">
    <source>
        <dbReference type="Proteomes" id="UP000317572"/>
    </source>
</evidence>
<proteinExistence type="predicted"/>
<keyword evidence="5" id="KW-1185">Reference proteome</keyword>
<accession>A0A515CXD0</accession>
<evidence type="ECO:0000313" key="5">
    <source>
        <dbReference type="Proteomes" id="UP000595237"/>
    </source>
</evidence>
<dbReference type="InterPro" id="IPR011008">
    <property type="entry name" value="Dimeric_a/b-barrel"/>
</dbReference>
<name>A0A379ZM61_SERLI</name>
<dbReference type="RefSeq" id="WP_046373950.1">
    <property type="nucleotide sequence ID" value="NZ_CADDTP010000008.1"/>
</dbReference>
<dbReference type="InterPro" id="IPR050744">
    <property type="entry name" value="AI-2_Isomerase_LsrG"/>
</dbReference>
<dbReference type="EMBL" id="CP033893">
    <property type="protein sequence ID" value="QDL32821.1"/>
    <property type="molecule type" value="Genomic_DNA"/>
</dbReference>
<accession>A0A379ZM61</accession>
<dbReference type="PROSITE" id="PS51725">
    <property type="entry name" value="ABM"/>
    <property type="match status" value="1"/>
</dbReference>
<dbReference type="InterPro" id="IPR007138">
    <property type="entry name" value="ABM_dom"/>
</dbReference>
<dbReference type="Proteomes" id="UP000595237">
    <property type="component" value="Chromosome"/>
</dbReference>
<dbReference type="Proteomes" id="UP000317572">
    <property type="component" value="Chromosome"/>
</dbReference>
<dbReference type="EMBL" id="CP068148">
    <property type="protein sequence ID" value="QQU53654.1"/>
    <property type="molecule type" value="Genomic_DNA"/>
</dbReference>
<reference evidence="2 4" key="1">
    <citation type="submission" date="2018-11" db="EMBL/GenBank/DDBJ databases">
        <title>The first complete genome of Serratia liquefaciens isolated from metalophyte plant revel distinctness adaptive mechanisms in an extreme habitat.</title>
        <authorList>
            <person name="Caneschi W.L."/>
            <person name="Sanchez A.B."/>
            <person name="Felestrino E.B."/>
            <person name="Assis R.A.B."/>
            <person name="Lemes C.G.C."/>
            <person name="Cordeiro I.F."/>
            <person name="Fonseca N.P."/>
            <person name="Villa M."/>
            <person name="Vieira I.T."/>
            <person name="Moraes L.A."/>
            <person name="Kamino L.H.Y."/>
            <person name="do Carmo F."/>
            <person name="Garcia C.M."/>
            <person name="Almeida N.F."/>
            <person name="Silva R.S."/>
            <person name="Ferro J.A."/>
            <person name="Ferro M.I.T."/>
            <person name="Varani A.M."/>
            <person name="Ferreira R.M."/>
            <person name="dos Santos V.L."/>
            <person name="Silva U.C."/>
            <person name="Setubal J.C."/>
            <person name="Moreira L.M."/>
        </authorList>
    </citation>
    <scope>NUCLEOTIDE SEQUENCE [LARGE SCALE GENOMIC DNA]</scope>
    <source>
        <strain evidence="2 4">FG3</strain>
    </source>
</reference>
<dbReference type="AlphaFoldDB" id="A0A379ZM61"/>
<organism evidence="2 4">
    <name type="scientific">Serratia liquefaciens</name>
    <dbReference type="NCBI Taxonomy" id="614"/>
    <lineage>
        <taxon>Bacteria</taxon>
        <taxon>Pseudomonadati</taxon>
        <taxon>Pseudomonadota</taxon>
        <taxon>Gammaproteobacteria</taxon>
        <taxon>Enterobacterales</taxon>
        <taxon>Yersiniaceae</taxon>
        <taxon>Serratia</taxon>
    </lineage>
</organism>
<dbReference type="Gene3D" id="3.30.70.100">
    <property type="match status" value="1"/>
</dbReference>
<evidence type="ECO:0000259" key="1">
    <source>
        <dbReference type="PROSITE" id="PS51725"/>
    </source>
</evidence>
<feature type="domain" description="ABM" evidence="1">
    <location>
        <begin position="2"/>
        <end position="90"/>
    </location>
</feature>
<gene>
    <name evidence="2" type="ORF">EGO53_13880</name>
    <name evidence="3" type="ORF">I6I38_15050</name>
</gene>